<dbReference type="SUPFAM" id="SSF52540">
    <property type="entry name" value="P-loop containing nucleoside triphosphate hydrolases"/>
    <property type="match status" value="1"/>
</dbReference>
<feature type="region of interest" description="Disordered" evidence="1">
    <location>
        <begin position="448"/>
        <end position="469"/>
    </location>
</feature>
<comment type="caution">
    <text evidence="2">The sequence shown here is derived from an EMBL/GenBank/DDBJ whole genome shotgun (WGS) entry which is preliminary data.</text>
</comment>
<feature type="region of interest" description="Disordered" evidence="1">
    <location>
        <begin position="487"/>
        <end position="524"/>
    </location>
</feature>
<dbReference type="EMBL" id="JAPFFF010000051">
    <property type="protein sequence ID" value="KAK8839534.1"/>
    <property type="molecule type" value="Genomic_DNA"/>
</dbReference>
<dbReference type="Proteomes" id="UP001470230">
    <property type="component" value="Unassembled WGS sequence"/>
</dbReference>
<name>A0ABR2H025_9EUKA</name>
<feature type="compositionally biased region" description="Basic and acidic residues" evidence="1">
    <location>
        <begin position="500"/>
        <end position="509"/>
    </location>
</feature>
<sequence length="584" mass="65685">MNRNELTPRQIKEASRIMTSTEKIIRNAFEQASDYIRVIILGSSGSSKSTIANLIVGQKLKIKENEFGNIYLDAKNVPFHMGEEMISDTTIPNIYIDNEHRLLICDAPGFDDIRGVLQDIINAFAINLLFSEPCKIKILFAFSANEASIQSGRGIKVAQNIKRITEIIPNEEELKKSLGIIITRGDGRTPDKYIRQLISGNPDELLVNYCNFFLSNLNERVFNFPEGSRDRIGQNYLFADKDRLLNFLKKEPVVNPRHKIVLSTEGKYAMIRMSQEFGSIDDLLKELITNIKNAYVSGDGNIRELNELSNVLSKIQRSIQKIESPNDFVNVVERSTKRKREIDESLGKIKGLNNMFSFISCVDGYSKSSQLTEFGAKARNVFNDESAKIENSLQLKRLKKDFEDNKKTVTKLKSTIQTKDQKIADLIKKQESVNQKNDEEIQQLKQQLEERSRECQTRSEESGNSNMSNVLSSLLGIGLQLFGNLKHRDMDDSGSDSDDERYRRGRFIEDSYPPNRTNASGNLDGYHSLPYGAMPPGLSPPPFQPGMFSNGVPYPGPAPNQFGGQIPGGPPPPPSMRFPGAPPF</sequence>
<evidence type="ECO:0000313" key="2">
    <source>
        <dbReference type="EMBL" id="KAK8839534.1"/>
    </source>
</evidence>
<keyword evidence="3" id="KW-1185">Reference proteome</keyword>
<reference evidence="2 3" key="1">
    <citation type="submission" date="2024-04" db="EMBL/GenBank/DDBJ databases">
        <title>Tritrichomonas musculus Genome.</title>
        <authorList>
            <person name="Alves-Ferreira E."/>
            <person name="Grigg M."/>
            <person name="Lorenzi H."/>
            <person name="Galac M."/>
        </authorList>
    </citation>
    <scope>NUCLEOTIDE SEQUENCE [LARGE SCALE GENOMIC DNA]</scope>
    <source>
        <strain evidence="2 3">EAF2021</strain>
    </source>
</reference>
<protein>
    <recommendedName>
        <fullName evidence="4">G domain-containing protein</fullName>
    </recommendedName>
</protein>
<evidence type="ECO:0008006" key="4">
    <source>
        <dbReference type="Google" id="ProtNLM"/>
    </source>
</evidence>
<evidence type="ECO:0000256" key="1">
    <source>
        <dbReference type="SAM" id="MobiDB-lite"/>
    </source>
</evidence>
<gene>
    <name evidence="2" type="ORF">M9Y10_031893</name>
</gene>
<feature type="region of interest" description="Disordered" evidence="1">
    <location>
        <begin position="537"/>
        <end position="584"/>
    </location>
</feature>
<dbReference type="Gene3D" id="3.40.50.300">
    <property type="entry name" value="P-loop containing nucleotide triphosphate hydrolases"/>
    <property type="match status" value="1"/>
</dbReference>
<feature type="compositionally biased region" description="Basic and acidic residues" evidence="1">
    <location>
        <begin position="448"/>
        <end position="461"/>
    </location>
</feature>
<organism evidence="2 3">
    <name type="scientific">Tritrichomonas musculus</name>
    <dbReference type="NCBI Taxonomy" id="1915356"/>
    <lineage>
        <taxon>Eukaryota</taxon>
        <taxon>Metamonada</taxon>
        <taxon>Parabasalia</taxon>
        <taxon>Tritrichomonadida</taxon>
        <taxon>Tritrichomonadidae</taxon>
        <taxon>Tritrichomonas</taxon>
    </lineage>
</organism>
<accession>A0ABR2H025</accession>
<evidence type="ECO:0000313" key="3">
    <source>
        <dbReference type="Proteomes" id="UP001470230"/>
    </source>
</evidence>
<proteinExistence type="predicted"/>
<feature type="compositionally biased region" description="Pro residues" evidence="1">
    <location>
        <begin position="568"/>
        <end position="584"/>
    </location>
</feature>
<dbReference type="InterPro" id="IPR027417">
    <property type="entry name" value="P-loop_NTPase"/>
</dbReference>